<keyword evidence="6" id="KW-0413">Isomerase</keyword>
<dbReference type="GO" id="GO:0005829">
    <property type="term" value="C:cytosol"/>
    <property type="evidence" value="ECO:0007669"/>
    <property type="project" value="TreeGrafter"/>
</dbReference>
<feature type="domain" description="UvrD-like helicase C-terminal" evidence="12">
    <location>
        <begin position="286"/>
        <end position="549"/>
    </location>
</feature>
<comment type="catalytic activity">
    <reaction evidence="9">
        <text>ATP + H2O = ADP + phosphate + H(+)</text>
        <dbReference type="Rhea" id="RHEA:13065"/>
        <dbReference type="ChEBI" id="CHEBI:15377"/>
        <dbReference type="ChEBI" id="CHEBI:15378"/>
        <dbReference type="ChEBI" id="CHEBI:30616"/>
        <dbReference type="ChEBI" id="CHEBI:43474"/>
        <dbReference type="ChEBI" id="CHEBI:456216"/>
        <dbReference type="EC" id="5.6.2.4"/>
    </reaction>
</comment>
<keyword evidence="3 10" id="KW-0378">Hydrolase</keyword>
<evidence type="ECO:0000256" key="1">
    <source>
        <dbReference type="ARBA" id="ARBA00009922"/>
    </source>
</evidence>
<evidence type="ECO:0000313" key="14">
    <source>
        <dbReference type="EMBL" id="OYD16505.1"/>
    </source>
</evidence>
<comment type="similarity">
    <text evidence="1">Belongs to the helicase family. UvrD subfamily.</text>
</comment>
<evidence type="ECO:0000256" key="2">
    <source>
        <dbReference type="ARBA" id="ARBA00022741"/>
    </source>
</evidence>
<sequence>MRIDYERALNEEQYNCVTAGEGPIYVLAGAGSGKTRVLTYRTAWLIENGVLPNRIMLLTFTNKAAREMLTRVETLTGLNLRNLWGGTFHHIGNLILRRMGNSIGLAPDFMIIDEGDANSLLNECKRECGIPRDGKFPKAKVLKEVISNSVNSLRDISTTLSMRFPHLIEFSPEIVKIEREYRVRKKRDNLMDFDDLLYYWWEVLNNGDLVYNFEHILIDEYQDTNLLQAKIVDKIAEWVGNITVVGDDAQSIYSFRGADYKNIRDFPLRYPDTKIYKLETNYRSTPQILHLANEIIERSDARFKKRLIPVENNGDTPTVVATRDTYDQARFVVYKIRELIDRGDSYCDIGVLYRAHYQSAELEIQLSKSDIPYIVRSGARFFERAHIKDVLSYLRVIVNPRDSVSFKRLLKLEEGIGDVTAQKIYDKIGSAHSPLHEFLSSEQEVPERAVSGIRNSKRILGSIIKLHPSEAIKFIFESGYGEYLELSYPDAQERKEDVGILVEVAKRHRSLSRFLSEVTLSEPATGEDSYIVQTGNDSVVLSTIHRAKGLEWKVVFLIYACDGGLPMAMSYKSLEQYEEERRLFYVAVTRAKRELYITYPMRSSRARSYLSASPFLRELDEGAYQMMWL</sequence>
<dbReference type="GO" id="GO:0005524">
    <property type="term" value="F:ATP binding"/>
    <property type="evidence" value="ECO:0007669"/>
    <property type="project" value="UniProtKB-UniRule"/>
</dbReference>
<dbReference type="Gene3D" id="1.10.10.160">
    <property type="match status" value="1"/>
</dbReference>
<dbReference type="PROSITE" id="PS51217">
    <property type="entry name" value="UVRD_HELICASE_CTER"/>
    <property type="match status" value="1"/>
</dbReference>
<protein>
    <recommendedName>
        <fullName evidence="8">DNA 3'-5' helicase</fullName>
        <ecNumber evidence="8">5.6.2.4</ecNumber>
    </recommendedName>
</protein>
<dbReference type="Gene3D" id="3.40.50.300">
    <property type="entry name" value="P-loop containing nucleotide triphosphate hydrolases"/>
    <property type="match status" value="2"/>
</dbReference>
<evidence type="ECO:0000256" key="4">
    <source>
        <dbReference type="ARBA" id="ARBA00022806"/>
    </source>
</evidence>
<dbReference type="EC" id="5.6.2.4" evidence="8"/>
<evidence type="ECO:0000259" key="12">
    <source>
        <dbReference type="PROSITE" id="PS51217"/>
    </source>
</evidence>
<dbReference type="InterPro" id="IPR027417">
    <property type="entry name" value="P-loop_NTPase"/>
</dbReference>
<dbReference type="Gene3D" id="1.10.486.10">
    <property type="entry name" value="PCRA, domain 4"/>
    <property type="match status" value="1"/>
</dbReference>
<reference evidence="14 15" key="1">
    <citation type="submission" date="2017-07" db="EMBL/GenBank/DDBJ databases">
        <title>Recovery of genomes from metagenomes via a dereplication, aggregation, and scoring strategy.</title>
        <authorList>
            <person name="Sieber C.M."/>
            <person name="Probst A.J."/>
            <person name="Sharrar A."/>
            <person name="Thomas B.C."/>
            <person name="Hess M."/>
            <person name="Tringe S.G."/>
            <person name="Banfield J.F."/>
        </authorList>
    </citation>
    <scope>NUCLEOTIDE SEQUENCE [LARGE SCALE GENOMIC DNA]</scope>
    <source>
        <strain evidence="14">JGI_Cruoil_03_44_89</strain>
    </source>
</reference>
<dbReference type="Pfam" id="PF13361">
    <property type="entry name" value="UvrD_C"/>
    <property type="match status" value="2"/>
</dbReference>
<dbReference type="GO" id="GO:0003677">
    <property type="term" value="F:DNA binding"/>
    <property type="evidence" value="ECO:0007669"/>
    <property type="project" value="InterPro"/>
</dbReference>
<evidence type="ECO:0000259" key="11">
    <source>
        <dbReference type="PROSITE" id="PS51198"/>
    </source>
</evidence>
<feature type="binding site" evidence="10">
    <location>
        <begin position="28"/>
        <end position="35"/>
    </location>
    <ligand>
        <name>ATP</name>
        <dbReference type="ChEBI" id="CHEBI:30616"/>
    </ligand>
</feature>
<dbReference type="PANTHER" id="PTHR11070">
    <property type="entry name" value="UVRD / RECB / PCRA DNA HELICASE FAMILY MEMBER"/>
    <property type="match status" value="1"/>
</dbReference>
<evidence type="ECO:0000313" key="15">
    <source>
        <dbReference type="Proteomes" id="UP000215215"/>
    </source>
</evidence>
<dbReference type="GO" id="GO:0043138">
    <property type="term" value="F:3'-5' DNA helicase activity"/>
    <property type="evidence" value="ECO:0007669"/>
    <property type="project" value="UniProtKB-EC"/>
</dbReference>
<evidence type="ECO:0000313" key="13">
    <source>
        <dbReference type="EMBL" id="OYD14686.1"/>
    </source>
</evidence>
<dbReference type="Pfam" id="PF00580">
    <property type="entry name" value="UvrD-helicase"/>
    <property type="match status" value="1"/>
</dbReference>
<dbReference type="InterPro" id="IPR013986">
    <property type="entry name" value="DExx_box_DNA_helicase_dom_sf"/>
</dbReference>
<dbReference type="CDD" id="cd18807">
    <property type="entry name" value="SF1_C_UvrD"/>
    <property type="match status" value="1"/>
</dbReference>
<dbReference type="AlphaFoldDB" id="A0A235BY79"/>
<dbReference type="Proteomes" id="UP000215215">
    <property type="component" value="Unassembled WGS sequence"/>
</dbReference>
<name>A0A235BY79_UNCW3</name>
<gene>
    <name evidence="14" type="ORF">CH333_03295</name>
    <name evidence="13" type="ORF">CH333_07455</name>
</gene>
<keyword evidence="5 10" id="KW-0067">ATP-binding</keyword>
<evidence type="ECO:0000256" key="9">
    <source>
        <dbReference type="ARBA" id="ARBA00048988"/>
    </source>
</evidence>
<accession>A0A235BY79</accession>
<comment type="catalytic activity">
    <reaction evidence="7">
        <text>Couples ATP hydrolysis with the unwinding of duplex DNA by translocating in the 3'-5' direction.</text>
        <dbReference type="EC" id="5.6.2.4"/>
    </reaction>
</comment>
<comment type="caution">
    <text evidence="14">The sequence shown here is derived from an EMBL/GenBank/DDBJ whole genome shotgun (WGS) entry which is preliminary data.</text>
</comment>
<evidence type="ECO:0000256" key="5">
    <source>
        <dbReference type="ARBA" id="ARBA00022840"/>
    </source>
</evidence>
<proteinExistence type="inferred from homology"/>
<dbReference type="GO" id="GO:0000725">
    <property type="term" value="P:recombinational repair"/>
    <property type="evidence" value="ECO:0007669"/>
    <property type="project" value="TreeGrafter"/>
</dbReference>
<feature type="domain" description="UvrD-like helicase ATP-binding" evidence="11">
    <location>
        <begin position="7"/>
        <end position="285"/>
    </location>
</feature>
<dbReference type="GO" id="GO:0016787">
    <property type="term" value="F:hydrolase activity"/>
    <property type="evidence" value="ECO:0007669"/>
    <property type="project" value="UniProtKB-UniRule"/>
</dbReference>
<organism evidence="14 15">
    <name type="scientific">candidate division WOR-3 bacterium JGI_Cruoil_03_44_89</name>
    <dbReference type="NCBI Taxonomy" id="1973748"/>
    <lineage>
        <taxon>Bacteria</taxon>
        <taxon>Bacteria division WOR-3</taxon>
    </lineage>
</organism>
<dbReference type="PROSITE" id="PS51198">
    <property type="entry name" value="UVRD_HELICASE_ATP_BIND"/>
    <property type="match status" value="1"/>
</dbReference>
<evidence type="ECO:0000256" key="3">
    <source>
        <dbReference type="ARBA" id="ARBA00022801"/>
    </source>
</evidence>
<dbReference type="SUPFAM" id="SSF52540">
    <property type="entry name" value="P-loop containing nucleoside triphosphate hydrolases"/>
    <property type="match status" value="1"/>
</dbReference>
<evidence type="ECO:0000256" key="8">
    <source>
        <dbReference type="ARBA" id="ARBA00034808"/>
    </source>
</evidence>
<dbReference type="InterPro" id="IPR014017">
    <property type="entry name" value="DNA_helicase_UvrD-like_C"/>
</dbReference>
<dbReference type="EMBL" id="NOZQ01000063">
    <property type="protein sequence ID" value="OYD16505.1"/>
    <property type="molecule type" value="Genomic_DNA"/>
</dbReference>
<evidence type="ECO:0000256" key="7">
    <source>
        <dbReference type="ARBA" id="ARBA00034617"/>
    </source>
</evidence>
<dbReference type="PANTHER" id="PTHR11070:SF3">
    <property type="entry name" value="DNA 3'-5' HELICASE"/>
    <property type="match status" value="1"/>
</dbReference>
<dbReference type="InterPro" id="IPR014016">
    <property type="entry name" value="UvrD-like_ATP-bd"/>
</dbReference>
<dbReference type="EMBL" id="NOZQ01000165">
    <property type="protein sequence ID" value="OYD14686.1"/>
    <property type="molecule type" value="Genomic_DNA"/>
</dbReference>
<dbReference type="InterPro" id="IPR000212">
    <property type="entry name" value="DNA_helicase_UvrD/REP"/>
</dbReference>
<evidence type="ECO:0000256" key="6">
    <source>
        <dbReference type="ARBA" id="ARBA00023235"/>
    </source>
</evidence>
<dbReference type="CDD" id="cd17932">
    <property type="entry name" value="DEXQc_UvrD"/>
    <property type="match status" value="1"/>
</dbReference>
<keyword evidence="4 10" id="KW-0347">Helicase</keyword>
<keyword evidence="2 10" id="KW-0547">Nucleotide-binding</keyword>
<evidence type="ECO:0000256" key="10">
    <source>
        <dbReference type="PROSITE-ProRule" id="PRU00560"/>
    </source>
</evidence>